<comment type="subcellular location">
    <subcellularLocation>
        <location evidence="1">Secreted</location>
    </subcellularLocation>
</comment>
<reference evidence="3 4" key="1">
    <citation type="submission" date="2012-05" db="EMBL/GenBank/DDBJ databases">
        <title>Finished chromosome of genome of Oscillatoria sp. PCC 7112.</title>
        <authorList>
            <consortium name="US DOE Joint Genome Institute"/>
            <person name="Gugger M."/>
            <person name="Coursin T."/>
            <person name="Rippka R."/>
            <person name="Tandeau De Marsac N."/>
            <person name="Huntemann M."/>
            <person name="Wei C.-L."/>
            <person name="Han J."/>
            <person name="Detter J.C."/>
            <person name="Han C."/>
            <person name="Tapia R."/>
            <person name="Davenport K."/>
            <person name="Daligault H."/>
            <person name="Erkkila T."/>
            <person name="Gu W."/>
            <person name="Munk A.C.C."/>
            <person name="Teshima H."/>
            <person name="Xu Y."/>
            <person name="Chain P."/>
            <person name="Chen A."/>
            <person name="Krypides N."/>
            <person name="Mavromatis K."/>
            <person name="Markowitz V."/>
            <person name="Szeto E."/>
            <person name="Ivanova N."/>
            <person name="Mikhailova N."/>
            <person name="Ovchinnikova G."/>
            <person name="Pagani I."/>
            <person name="Pati A."/>
            <person name="Goodwin L."/>
            <person name="Peters L."/>
            <person name="Pitluck S."/>
            <person name="Woyke T."/>
            <person name="Kerfeld C."/>
        </authorList>
    </citation>
    <scope>NUCLEOTIDE SEQUENCE [LARGE SCALE GENOMIC DNA]</scope>
    <source>
        <strain evidence="3 4">PCC 7112</strain>
    </source>
</reference>
<dbReference type="KEGG" id="oni:Osc7112_5301"/>
<dbReference type="RefSeq" id="WP_015178752.1">
    <property type="nucleotide sequence ID" value="NC_019729.1"/>
</dbReference>
<dbReference type="InterPro" id="IPR018511">
    <property type="entry name" value="Hemolysin-typ_Ca-bd_CS"/>
</dbReference>
<dbReference type="SUPFAM" id="SSF51120">
    <property type="entry name" value="beta-Roll"/>
    <property type="match status" value="2"/>
</dbReference>
<dbReference type="EMBL" id="CP003614">
    <property type="protein sequence ID" value="AFZ09539.1"/>
    <property type="molecule type" value="Genomic_DNA"/>
</dbReference>
<gene>
    <name evidence="3" type="ORF">Osc7112_5301</name>
</gene>
<evidence type="ECO:0000313" key="3">
    <source>
        <dbReference type="EMBL" id="AFZ09539.1"/>
    </source>
</evidence>
<proteinExistence type="predicted"/>
<dbReference type="PANTHER" id="PTHR38340">
    <property type="entry name" value="S-LAYER PROTEIN"/>
    <property type="match status" value="1"/>
</dbReference>
<evidence type="ECO:0000256" key="1">
    <source>
        <dbReference type="ARBA" id="ARBA00004613"/>
    </source>
</evidence>
<keyword evidence="2" id="KW-0964">Secreted</keyword>
<dbReference type="InterPro" id="IPR050557">
    <property type="entry name" value="RTX_toxin/Mannuronan_C5-epim"/>
</dbReference>
<dbReference type="STRING" id="179408.Osc7112_5301"/>
<dbReference type="eggNOG" id="COG2931">
    <property type="taxonomic scope" value="Bacteria"/>
</dbReference>
<dbReference type="OrthoDB" id="467794at2"/>
<dbReference type="PANTHER" id="PTHR38340:SF1">
    <property type="entry name" value="S-LAYER PROTEIN"/>
    <property type="match status" value="1"/>
</dbReference>
<evidence type="ECO:0000256" key="2">
    <source>
        <dbReference type="ARBA" id="ARBA00022525"/>
    </source>
</evidence>
<protein>
    <submittedName>
        <fullName evidence="3">Hemolysin-type calcium-binding region</fullName>
    </submittedName>
</protein>
<dbReference type="InterPro" id="IPR001343">
    <property type="entry name" value="Hemolysn_Ca-bd"/>
</dbReference>
<accession>K9VPT5</accession>
<name>K9VPT5_9CYAN</name>
<dbReference type="PRINTS" id="PR00313">
    <property type="entry name" value="CABNDNGRPT"/>
</dbReference>
<organism evidence="3 4">
    <name type="scientific">Phormidium nigroviride PCC 7112</name>
    <dbReference type="NCBI Taxonomy" id="179408"/>
    <lineage>
        <taxon>Bacteria</taxon>
        <taxon>Bacillati</taxon>
        <taxon>Cyanobacteriota</taxon>
        <taxon>Cyanophyceae</taxon>
        <taxon>Oscillatoriophycideae</taxon>
        <taxon>Oscillatoriales</taxon>
        <taxon>Oscillatoriaceae</taxon>
        <taxon>Phormidium</taxon>
    </lineage>
</organism>
<dbReference type="HOGENOM" id="CLU_078771_0_0_3"/>
<dbReference type="PROSITE" id="PS00330">
    <property type="entry name" value="HEMOLYSIN_CALCIUM"/>
    <property type="match status" value="1"/>
</dbReference>
<dbReference type="GO" id="GO:0005509">
    <property type="term" value="F:calcium ion binding"/>
    <property type="evidence" value="ECO:0007669"/>
    <property type="project" value="InterPro"/>
</dbReference>
<dbReference type="GO" id="GO:0005576">
    <property type="term" value="C:extracellular region"/>
    <property type="evidence" value="ECO:0007669"/>
    <property type="project" value="UniProtKB-SubCell"/>
</dbReference>
<dbReference type="Gene3D" id="2.150.10.10">
    <property type="entry name" value="Serralysin-like metalloprotease, C-terminal"/>
    <property type="match status" value="2"/>
</dbReference>
<dbReference type="Proteomes" id="UP000010478">
    <property type="component" value="Chromosome"/>
</dbReference>
<evidence type="ECO:0000313" key="4">
    <source>
        <dbReference type="Proteomes" id="UP000010478"/>
    </source>
</evidence>
<sequence length="253" mass="26565">MALKPDPSGIMRLIGDNASEVIQLTPGDLTNFPLGAWALDGNDTVDGSGASELILGNEGEDFLTGFAGNDSLFGGKGRDALYGNEGNDCLSGGLDADFLTGDAGDDILFGGRGNDILGGGDGNNTLVGGLGRDLLNCELGNNLCVLGIDPATTDINSSDRIARFDPDFDRIGLASDLTVNDIVLEPLQNVTVTVRFDFPQALQAFFPPAFFSEFSEPLSGTLIRVRNSNAILGFVDDVTPNELQSRIISVQGF</sequence>
<dbReference type="Pfam" id="PF00353">
    <property type="entry name" value="HemolysinCabind"/>
    <property type="match status" value="3"/>
</dbReference>
<dbReference type="AlphaFoldDB" id="K9VPT5"/>
<keyword evidence="4" id="KW-1185">Reference proteome</keyword>
<dbReference type="InterPro" id="IPR011049">
    <property type="entry name" value="Serralysin-like_metalloprot_C"/>
</dbReference>